<accession>K1SDD5</accession>
<reference evidence="1" key="1">
    <citation type="journal article" date="2013" name="Environ. Microbiol.">
        <title>Microbiota from the distal guts of lean and obese adolescents exhibit partial functional redundancy besides clear differences in community structure.</title>
        <authorList>
            <person name="Ferrer M."/>
            <person name="Ruiz A."/>
            <person name="Lanza F."/>
            <person name="Haange S.B."/>
            <person name="Oberbach A."/>
            <person name="Till H."/>
            <person name="Bargiela R."/>
            <person name="Campoy C."/>
            <person name="Segura M.T."/>
            <person name="Richter M."/>
            <person name="von Bergen M."/>
            <person name="Seifert J."/>
            <person name="Suarez A."/>
        </authorList>
    </citation>
    <scope>NUCLEOTIDE SEQUENCE</scope>
</reference>
<feature type="non-terminal residue" evidence="1">
    <location>
        <position position="1"/>
    </location>
</feature>
<proteinExistence type="predicted"/>
<gene>
    <name evidence="1" type="ORF">LEA_17282</name>
</gene>
<dbReference type="InterPro" id="IPR027417">
    <property type="entry name" value="P-loop_NTPase"/>
</dbReference>
<dbReference type="Pfam" id="PF13189">
    <property type="entry name" value="Cytidylate_kin2"/>
    <property type="match status" value="1"/>
</dbReference>
<dbReference type="AlphaFoldDB" id="K1SDD5"/>
<dbReference type="EMBL" id="AJWY01011827">
    <property type="protein sequence ID" value="EKC51665.1"/>
    <property type="molecule type" value="Genomic_DNA"/>
</dbReference>
<comment type="caution">
    <text evidence="1">The sequence shown here is derived from an EMBL/GenBank/DDBJ whole genome shotgun (WGS) entry which is preliminary data.</text>
</comment>
<dbReference type="Gene3D" id="3.40.50.300">
    <property type="entry name" value="P-loop containing nucleotide triphosphate hydrolases"/>
    <property type="match status" value="1"/>
</dbReference>
<sequence>VVKVFVWAPMSDCIKNVKVLEPSLSDKEAERKIKKIDAHRSDYYRYYTCREWDSFKNYDLCINSSSAGFDKTAKYIEEFVKIKLGK</sequence>
<name>K1SDD5_9ZZZZ</name>
<protein>
    <submittedName>
        <fullName evidence="1">Cytidylate kinase</fullName>
    </submittedName>
</protein>
<dbReference type="GO" id="GO:0016301">
    <property type="term" value="F:kinase activity"/>
    <property type="evidence" value="ECO:0007669"/>
    <property type="project" value="UniProtKB-KW"/>
</dbReference>
<keyword evidence="1" id="KW-0418">Kinase</keyword>
<organism evidence="1">
    <name type="scientific">human gut metagenome</name>
    <dbReference type="NCBI Taxonomy" id="408170"/>
    <lineage>
        <taxon>unclassified sequences</taxon>
        <taxon>metagenomes</taxon>
        <taxon>organismal metagenomes</taxon>
    </lineage>
</organism>
<evidence type="ECO:0000313" key="1">
    <source>
        <dbReference type="EMBL" id="EKC51665.1"/>
    </source>
</evidence>
<keyword evidence="1" id="KW-0808">Transferase</keyword>